<dbReference type="EMBL" id="JAKOAV010000006">
    <property type="protein sequence ID" value="MDF9407758.1"/>
    <property type="molecule type" value="Genomic_DNA"/>
</dbReference>
<name>A0A9X4H351_9FIRM</name>
<dbReference type="Pfam" id="PF23552">
    <property type="entry name" value="ParB_C"/>
    <property type="match status" value="1"/>
</dbReference>
<dbReference type="PANTHER" id="PTHR33375:SF1">
    <property type="entry name" value="CHROMOSOME-PARTITIONING PROTEIN PARB-RELATED"/>
    <property type="match status" value="1"/>
</dbReference>
<dbReference type="Proteomes" id="UP001154312">
    <property type="component" value="Unassembled WGS sequence"/>
</dbReference>
<reference evidence="6" key="1">
    <citation type="submission" date="2022-02" db="EMBL/GenBank/DDBJ databases">
        <authorList>
            <person name="Leng L."/>
        </authorList>
    </citation>
    <scope>NUCLEOTIDE SEQUENCE</scope>
    <source>
        <strain evidence="6">JI</strain>
    </source>
</reference>
<keyword evidence="4" id="KW-0238">DNA-binding</keyword>
<evidence type="ECO:0000256" key="3">
    <source>
        <dbReference type="ARBA" id="ARBA00022829"/>
    </source>
</evidence>
<dbReference type="CDD" id="cd16393">
    <property type="entry name" value="SPO0J_N"/>
    <property type="match status" value="1"/>
</dbReference>
<protein>
    <submittedName>
        <fullName evidence="6">ParB/RepB/Spo0J family partition protein</fullName>
    </submittedName>
</protein>
<dbReference type="Gene3D" id="1.10.10.2830">
    <property type="match status" value="1"/>
</dbReference>
<dbReference type="RefSeq" id="WP_277442996.1">
    <property type="nucleotide sequence ID" value="NZ_JAKOAV010000006.1"/>
</dbReference>
<dbReference type="FunFam" id="3.90.1530.30:FF:000001">
    <property type="entry name" value="Chromosome partitioning protein ParB"/>
    <property type="match status" value="1"/>
</dbReference>
<feature type="domain" description="ParB-like N-terminal" evidence="5">
    <location>
        <begin position="33"/>
        <end position="123"/>
    </location>
</feature>
<sequence>MSKRRGLGKGLEALIPSIESTIKGQKEIQEEYKEINIEDIKPAPNQARQLFDQEKLTELAASIKEHGVIQPVVVRPLKEDGYELIAGERRWRACKILGYKLVPAIIKKYEDLEAIAVSLIENVQREDLNPLEEATAYQQLIKKYGLTQDEVSGRVGKSRPFVANMVRLLDLPSEIKDMLADGQLNAGHARALLAIREPGKQLAAARKISKQQLSVRQAEKMTKNINETGKKVLNDRVVIKDFVQEIEAALKNYFETTVKLKENDGGGGRLEINYRSKDELKRIIEMMLGKENVSRETFSDTGNKIT</sequence>
<dbReference type="FunFam" id="1.10.10.2830:FF:000001">
    <property type="entry name" value="Chromosome partitioning protein ParB"/>
    <property type="match status" value="1"/>
</dbReference>
<organism evidence="6 7">
    <name type="scientific">Pelotomaculum isophthalicicum JI</name>
    <dbReference type="NCBI Taxonomy" id="947010"/>
    <lineage>
        <taxon>Bacteria</taxon>
        <taxon>Bacillati</taxon>
        <taxon>Bacillota</taxon>
        <taxon>Clostridia</taxon>
        <taxon>Eubacteriales</taxon>
        <taxon>Desulfotomaculaceae</taxon>
        <taxon>Pelotomaculum</taxon>
    </lineage>
</organism>
<evidence type="ECO:0000256" key="2">
    <source>
        <dbReference type="ARBA" id="ARBA00006295"/>
    </source>
</evidence>
<dbReference type="AlphaFoldDB" id="A0A9X4H351"/>
<comment type="subcellular location">
    <subcellularLocation>
        <location evidence="1">Cytoplasm</location>
        <location evidence="1">Nucleoid</location>
    </subcellularLocation>
</comment>
<dbReference type="SMART" id="SM00470">
    <property type="entry name" value="ParB"/>
    <property type="match status" value="1"/>
</dbReference>
<keyword evidence="3" id="KW-0159">Chromosome partition</keyword>
<dbReference type="InterPro" id="IPR041468">
    <property type="entry name" value="HTH_ParB/Spo0J"/>
</dbReference>
<dbReference type="PANTHER" id="PTHR33375">
    <property type="entry name" value="CHROMOSOME-PARTITIONING PROTEIN PARB-RELATED"/>
    <property type="match status" value="1"/>
</dbReference>
<dbReference type="GO" id="GO:0009295">
    <property type="term" value="C:nucleoid"/>
    <property type="evidence" value="ECO:0007669"/>
    <property type="project" value="UniProtKB-SubCell"/>
</dbReference>
<dbReference type="NCBIfam" id="TIGR00180">
    <property type="entry name" value="parB_part"/>
    <property type="match status" value="1"/>
</dbReference>
<comment type="similarity">
    <text evidence="2">Belongs to the ParB family.</text>
</comment>
<accession>A0A9X4H351</accession>
<evidence type="ECO:0000256" key="1">
    <source>
        <dbReference type="ARBA" id="ARBA00004453"/>
    </source>
</evidence>
<evidence type="ECO:0000313" key="6">
    <source>
        <dbReference type="EMBL" id="MDF9407758.1"/>
    </source>
</evidence>
<dbReference type="InterPro" id="IPR050336">
    <property type="entry name" value="Chromosome_partition/occlusion"/>
</dbReference>
<keyword evidence="7" id="KW-1185">Reference proteome</keyword>
<dbReference type="GO" id="GO:0003677">
    <property type="term" value="F:DNA binding"/>
    <property type="evidence" value="ECO:0007669"/>
    <property type="project" value="UniProtKB-KW"/>
</dbReference>
<dbReference type="InterPro" id="IPR003115">
    <property type="entry name" value="ParB_N"/>
</dbReference>
<dbReference type="GO" id="GO:0005694">
    <property type="term" value="C:chromosome"/>
    <property type="evidence" value="ECO:0007669"/>
    <property type="project" value="TreeGrafter"/>
</dbReference>
<dbReference type="InterPro" id="IPR036086">
    <property type="entry name" value="ParB/Sulfiredoxin_sf"/>
</dbReference>
<dbReference type="InterPro" id="IPR057240">
    <property type="entry name" value="ParB_dimer_C"/>
</dbReference>
<dbReference type="GO" id="GO:0045881">
    <property type="term" value="P:positive regulation of sporulation resulting in formation of a cellular spore"/>
    <property type="evidence" value="ECO:0007669"/>
    <property type="project" value="TreeGrafter"/>
</dbReference>
<dbReference type="Pfam" id="PF17762">
    <property type="entry name" value="HTH_ParB"/>
    <property type="match status" value="1"/>
</dbReference>
<dbReference type="SUPFAM" id="SSF109709">
    <property type="entry name" value="KorB DNA-binding domain-like"/>
    <property type="match status" value="1"/>
</dbReference>
<gene>
    <name evidence="6" type="ORF">L7E55_05190</name>
</gene>
<evidence type="ECO:0000256" key="4">
    <source>
        <dbReference type="ARBA" id="ARBA00023125"/>
    </source>
</evidence>
<dbReference type="Pfam" id="PF02195">
    <property type="entry name" value="ParB_N"/>
    <property type="match status" value="1"/>
</dbReference>
<evidence type="ECO:0000259" key="5">
    <source>
        <dbReference type="SMART" id="SM00470"/>
    </source>
</evidence>
<comment type="caution">
    <text evidence="6">The sequence shown here is derived from an EMBL/GenBank/DDBJ whole genome shotgun (WGS) entry which is preliminary data.</text>
</comment>
<dbReference type="GO" id="GO:0007059">
    <property type="term" value="P:chromosome segregation"/>
    <property type="evidence" value="ECO:0007669"/>
    <property type="project" value="UniProtKB-KW"/>
</dbReference>
<dbReference type="InterPro" id="IPR004437">
    <property type="entry name" value="ParB/RepB/Spo0J"/>
</dbReference>
<dbReference type="Gene3D" id="3.90.1530.30">
    <property type="match status" value="1"/>
</dbReference>
<dbReference type="SUPFAM" id="SSF110849">
    <property type="entry name" value="ParB/Sulfiredoxin"/>
    <property type="match status" value="1"/>
</dbReference>
<proteinExistence type="inferred from homology"/>
<evidence type="ECO:0000313" key="7">
    <source>
        <dbReference type="Proteomes" id="UP001154312"/>
    </source>
</evidence>